<feature type="transmembrane region" description="Helical" evidence="7">
    <location>
        <begin position="81"/>
        <end position="103"/>
    </location>
</feature>
<keyword evidence="9" id="KW-1185">Reference proteome</keyword>
<evidence type="ECO:0000256" key="4">
    <source>
        <dbReference type="ARBA" id="ARBA00022692"/>
    </source>
</evidence>
<dbReference type="InterPro" id="IPR001991">
    <property type="entry name" value="Na-dicarboxylate_symporter"/>
</dbReference>
<evidence type="ECO:0000313" key="9">
    <source>
        <dbReference type="Proteomes" id="UP000659496"/>
    </source>
</evidence>
<evidence type="ECO:0000256" key="3">
    <source>
        <dbReference type="ARBA" id="ARBA00022475"/>
    </source>
</evidence>
<feature type="transmembrane region" description="Helical" evidence="7">
    <location>
        <begin position="45"/>
        <end position="69"/>
    </location>
</feature>
<comment type="caution">
    <text evidence="8">The sequence shown here is derived from an EMBL/GenBank/DDBJ whole genome shotgun (WGS) entry which is preliminary data.</text>
</comment>
<dbReference type="SUPFAM" id="SSF118215">
    <property type="entry name" value="Proton glutamate symport protein"/>
    <property type="match status" value="1"/>
</dbReference>
<dbReference type="EMBL" id="JACSQY010000013">
    <property type="protein sequence ID" value="MBD7909431.1"/>
    <property type="molecule type" value="Genomic_DNA"/>
</dbReference>
<feature type="transmembrane region" description="Helical" evidence="7">
    <location>
        <begin position="332"/>
        <end position="364"/>
    </location>
</feature>
<feature type="transmembrane region" description="Helical" evidence="7">
    <location>
        <begin position="12"/>
        <end position="33"/>
    </location>
</feature>
<evidence type="ECO:0000256" key="6">
    <source>
        <dbReference type="ARBA" id="ARBA00023136"/>
    </source>
</evidence>
<dbReference type="Proteomes" id="UP000659496">
    <property type="component" value="Unassembled WGS sequence"/>
</dbReference>
<keyword evidence="5 7" id="KW-1133">Transmembrane helix</keyword>
<accession>A0ABR8PMM0</accession>
<protein>
    <submittedName>
        <fullName evidence="8">Dicarboxylate/amino acid:cation symporter</fullName>
    </submittedName>
</protein>
<dbReference type="InterPro" id="IPR036458">
    <property type="entry name" value="Na:dicarbo_symporter_sf"/>
</dbReference>
<dbReference type="Pfam" id="PF00375">
    <property type="entry name" value="SDF"/>
    <property type="match status" value="1"/>
</dbReference>
<sequence length="410" mass="43181">MLSKIWSGYRDSSFVLKMSIGFIAGIASGLVFGQEMALFQPLGTLLINLLSLVAIPVIFLTVVLAVNQMSMKQLGRMGWKLILYYTATTAAAVGIGVGLALMFQPGQYLTLPDTKVDTPAAPNFSDVLLQMVPANMFEAFSGGNVMGIIFLAVIIGLAISAMKFSTDQEMQKHGLLLDKVIIALKEMFSKLLTGVLLYAPIGVFAISATAFGSQGWETFKSLLTFTAVFYLGVILLWVFVYTGFIRLSGNSVMNFFKSTKEAYTTAFFTSSSIASLPIAIKAAQKAGVSERTANFALPLGAVFNSDGGALRMGVSIVFAANITNLDLSVSHFFIIVIIGTLLSIGTAGVPAAGLVTLAAVLSMFGLPLEIVALIAGVDALIGMGGTASNVVGDIVGAVVVDSSEKKRVTT</sequence>
<comment type="subcellular location">
    <subcellularLocation>
        <location evidence="1">Cell membrane</location>
        <topology evidence="1">Multi-pass membrane protein</topology>
    </subcellularLocation>
</comment>
<dbReference type="PANTHER" id="PTHR42865">
    <property type="entry name" value="PROTON/GLUTAMATE-ASPARTATE SYMPORTER"/>
    <property type="match status" value="1"/>
</dbReference>
<evidence type="ECO:0000256" key="5">
    <source>
        <dbReference type="ARBA" id="ARBA00022989"/>
    </source>
</evidence>
<name>A0ABR8PMM0_9BACL</name>
<dbReference type="Gene3D" id="1.10.3860.10">
    <property type="entry name" value="Sodium:dicarboxylate symporter"/>
    <property type="match status" value="1"/>
</dbReference>
<evidence type="ECO:0000256" key="1">
    <source>
        <dbReference type="ARBA" id="ARBA00004651"/>
    </source>
</evidence>
<reference evidence="8 9" key="1">
    <citation type="submission" date="2020-08" db="EMBL/GenBank/DDBJ databases">
        <title>A Genomic Blueprint of the Chicken Gut Microbiome.</title>
        <authorList>
            <person name="Gilroy R."/>
            <person name="Ravi A."/>
            <person name="Getino M."/>
            <person name="Pursley I."/>
            <person name="Horton D.L."/>
            <person name="Alikhan N.-F."/>
            <person name="Baker D."/>
            <person name="Gharbi K."/>
            <person name="Hall N."/>
            <person name="Watson M."/>
            <person name="Adriaenssens E.M."/>
            <person name="Foster-Nyarko E."/>
            <person name="Jarju S."/>
            <person name="Secka A."/>
            <person name="Antonio M."/>
            <person name="Oren A."/>
            <person name="Chaudhuri R."/>
            <person name="La Ragione R.M."/>
            <person name="Hildebrand F."/>
            <person name="Pallen M.J."/>
        </authorList>
    </citation>
    <scope>NUCLEOTIDE SEQUENCE [LARGE SCALE GENOMIC DNA]</scope>
    <source>
        <strain evidence="8 9">Sa3CUA8</strain>
    </source>
</reference>
<keyword evidence="3" id="KW-1003">Cell membrane</keyword>
<evidence type="ECO:0000256" key="2">
    <source>
        <dbReference type="ARBA" id="ARBA00022448"/>
    </source>
</evidence>
<feature type="transmembrane region" description="Helical" evidence="7">
    <location>
        <begin position="222"/>
        <end position="241"/>
    </location>
</feature>
<dbReference type="RefSeq" id="WP_191691610.1">
    <property type="nucleotide sequence ID" value="NZ_JACSQY010000013.1"/>
</dbReference>
<evidence type="ECO:0000313" key="8">
    <source>
        <dbReference type="EMBL" id="MBD7909431.1"/>
    </source>
</evidence>
<keyword evidence="6 7" id="KW-0472">Membrane</keyword>
<proteinExistence type="predicted"/>
<dbReference type="PRINTS" id="PR00173">
    <property type="entry name" value="EDTRNSPORT"/>
</dbReference>
<feature type="transmembrane region" description="Helical" evidence="7">
    <location>
        <begin position="139"/>
        <end position="162"/>
    </location>
</feature>
<feature type="transmembrane region" description="Helical" evidence="7">
    <location>
        <begin position="195"/>
        <end position="216"/>
    </location>
</feature>
<keyword evidence="4 7" id="KW-0812">Transmembrane</keyword>
<keyword evidence="2" id="KW-0813">Transport</keyword>
<evidence type="ECO:0000256" key="7">
    <source>
        <dbReference type="SAM" id="Phobius"/>
    </source>
</evidence>
<gene>
    <name evidence="8" type="ORF">H9659_13925</name>
</gene>
<organism evidence="8 9">
    <name type="scientific">Sporosarcina gallistercoris</name>
    <dbReference type="NCBI Taxonomy" id="2762245"/>
    <lineage>
        <taxon>Bacteria</taxon>
        <taxon>Bacillati</taxon>
        <taxon>Bacillota</taxon>
        <taxon>Bacilli</taxon>
        <taxon>Bacillales</taxon>
        <taxon>Caryophanaceae</taxon>
        <taxon>Sporosarcina</taxon>
    </lineage>
</organism>
<dbReference type="PANTHER" id="PTHR42865:SF7">
    <property type="entry name" value="PROTON_GLUTAMATE-ASPARTATE SYMPORTER"/>
    <property type="match status" value="1"/>
</dbReference>